<protein>
    <recommendedName>
        <fullName evidence="2">Retrovirus-related Pol polyprotein from transposon TNT 1-94-like beta-barrel domain-containing protein</fullName>
    </recommendedName>
</protein>
<keyword evidence="4" id="KW-1185">Reference proteome</keyword>
<evidence type="ECO:0000313" key="4">
    <source>
        <dbReference type="Proteomes" id="UP001055439"/>
    </source>
</evidence>
<evidence type="ECO:0000259" key="2">
    <source>
        <dbReference type="Pfam" id="PF22936"/>
    </source>
</evidence>
<dbReference type="Pfam" id="PF22936">
    <property type="entry name" value="Pol_BBD"/>
    <property type="match status" value="1"/>
</dbReference>
<sequence length="302" mass="34329">MVGSRSRRGGGGSGTATGLPPTPMSSRHRSLLAWTTTPRPSATSLARAPFRFSTFRRLRTAGLRGLGLWRVRGSLRGDVCGVEERGGVFFEWKEWLCHGYFCLTSLGDESGGVRPFHLSEDLEWIVDTGASYHVTPRREFFVTYEFESFGIVKMGNCSTVDIIGMSDIHIKTNLGYKLVLKDMRHAVDLRLNLISIGRLDDFFEKVWAYALKIKDHVIDVFKEFHARVEREIERQLKYTRSDNGALDGDIAKHVWPGKDVSYRHLRVYGYRAFAHVPGNERSKLDGEPESYHEAVESEQKKK</sequence>
<gene>
    <name evidence="3" type="ORF">MUK42_35483</name>
</gene>
<dbReference type="OrthoDB" id="906313at2759"/>
<feature type="domain" description="Retrovirus-related Pol polyprotein from transposon TNT 1-94-like beta-barrel" evidence="2">
    <location>
        <begin position="124"/>
        <end position="201"/>
    </location>
</feature>
<evidence type="ECO:0000256" key="1">
    <source>
        <dbReference type="SAM" id="MobiDB-lite"/>
    </source>
</evidence>
<dbReference type="Proteomes" id="UP001055439">
    <property type="component" value="Chromosome 8"/>
</dbReference>
<evidence type="ECO:0000313" key="3">
    <source>
        <dbReference type="EMBL" id="URE39936.1"/>
    </source>
</evidence>
<dbReference type="AlphaFoldDB" id="A0A9E7L465"/>
<dbReference type="EMBL" id="CP097510">
    <property type="protein sequence ID" value="URE39936.1"/>
    <property type="molecule type" value="Genomic_DNA"/>
</dbReference>
<reference evidence="3" key="1">
    <citation type="submission" date="2022-05" db="EMBL/GenBank/DDBJ databases">
        <title>The Musa troglodytarum L. genome provides insights into the mechanism of non-climacteric behaviour and enrichment of carotenoids.</title>
        <authorList>
            <person name="Wang J."/>
        </authorList>
    </citation>
    <scope>NUCLEOTIDE SEQUENCE</scope>
    <source>
        <tissue evidence="3">Leaf</tissue>
    </source>
</reference>
<proteinExistence type="predicted"/>
<name>A0A9E7L465_9LILI</name>
<organism evidence="3 4">
    <name type="scientific">Musa troglodytarum</name>
    <name type="common">fe'i banana</name>
    <dbReference type="NCBI Taxonomy" id="320322"/>
    <lineage>
        <taxon>Eukaryota</taxon>
        <taxon>Viridiplantae</taxon>
        <taxon>Streptophyta</taxon>
        <taxon>Embryophyta</taxon>
        <taxon>Tracheophyta</taxon>
        <taxon>Spermatophyta</taxon>
        <taxon>Magnoliopsida</taxon>
        <taxon>Liliopsida</taxon>
        <taxon>Zingiberales</taxon>
        <taxon>Musaceae</taxon>
        <taxon>Musa</taxon>
    </lineage>
</organism>
<feature type="region of interest" description="Disordered" evidence="1">
    <location>
        <begin position="1"/>
        <end position="30"/>
    </location>
</feature>
<feature type="region of interest" description="Disordered" evidence="1">
    <location>
        <begin position="281"/>
        <end position="302"/>
    </location>
</feature>
<accession>A0A9E7L465</accession>
<dbReference type="InterPro" id="IPR054722">
    <property type="entry name" value="PolX-like_BBD"/>
</dbReference>